<feature type="compositionally biased region" description="Polar residues" evidence="1">
    <location>
        <begin position="257"/>
        <end position="273"/>
    </location>
</feature>
<feature type="compositionally biased region" description="Low complexity" evidence="1">
    <location>
        <begin position="793"/>
        <end position="807"/>
    </location>
</feature>
<feature type="region of interest" description="Disordered" evidence="1">
    <location>
        <begin position="1170"/>
        <end position="1230"/>
    </location>
</feature>
<feature type="compositionally biased region" description="Low complexity" evidence="1">
    <location>
        <begin position="26"/>
        <end position="43"/>
    </location>
</feature>
<sequence length="1336" mass="145621">MLSQAASRPRPPGLRRVSSQRPSQHDQAQQPDAAAPQCVADDASSTPHRSPFSDVLNRIHDPTVNISDKSLSSDPSTRSQTKPYMPTGQPSCDDLIDENGGTLLHTIPSSLSQQDLDPSWLGALERHELEELLIEASRKVREREQKLVVAANIGKALLEKNLSLRSGIMSSMASSSSLFGLADIEAMIEDFADPSDATSSVNLEDQGLDDEPAQYPSSRPMYSPPTTDIDIQSQGPFSPAPSEPDNTPLAHPVVPGTTGSDYFTRPTSDGSDQSSKRSALDAPYNPAVVSTWVPNESGLVPSQPCSPSASIRSFASQAFLSPVDSVSRAPFKNGRANTRHRSRPSLVQIQALEAQRQLASLGEQNDVLHQQIAELQHEAESARFDGSKRLNRLNKEIRGLKAELEAATKRNIELETTTSSTRPLASSRTPLRSPANRGSLSQEPKSPIFLLDRRHGPSSAATLLPDSMPAAKDEAVSNQHGLAPSTSTLEDLVRSTQSTTGESALVVQLLAKIKELEETNATMAKAELDFGNRVGRAMEEDERLRDAFNTVGQDFGRDATFGALGPASGNVDSHTHHSPSKVAALQPGFMTPSGSQRSLASLASSDMSSPVASLSPSQKRRAPGNRHIIEHRKTVRAAIRRAKKELAADIWNSNGEQPLASGTTLSRSSTEQSLGTYSIDLSGESSAASSPRSRGLHRKSSASSFGLGPAGRPRIRITPSIEDLGRRRKTQERIITGPAHDSSPAEDWQDVITPTLASFPRQDTLRPADAVQSHANRSADETLEERGRDRSPARTSRQASAASSPTAGMMAYLSPSRQWSSDPTARVRRSRTRSSSFVSDGRSAYSPSLRLHSPDSYLGGRQRTTQSPASASSQRGRTLGSELGSIFGGDDRRDDFDDDLPQNRRAIVSATQNAGAVAPQALVLATNNAMSLQLWTPLRRRAESDRPTANVGRLVPENMGEHTDDLECVLAHPAHAQIDDVFLDGSPLRPRDAALLTRVEDAERGEWLADEPIIEAGGLQDEDEPRGAQFDLISAVVENEAVAWADDDDYGRTISQRDAVKLGLLAPSPSHADGRGLRAIADRSKRGTSIFSSTKASHKGKAKQSGGTREAAPFRLEIESSEQVEDRLRLESFLRRRRLDLLRERGFSDGRTPDEYDQKQEDQLVAMYAPTPRRMHEKRRRALEGDHSRSKLALSPQSRESSHSMRQWLRDVSSVSPSVRDDEDRRDAGNLDLDCIGPEDGEFELLDCPSWKKQGGRGTDYFPTSFRARYRPAMVKQRAAHVSQVTYAWVEEWVQFAFVVFLAFLVMVEQGPNRAMHRAKAQAKGGAVQALMPKAE</sequence>
<accession>W3VNA9</accession>
<evidence type="ECO:0000256" key="1">
    <source>
        <dbReference type="SAM" id="MobiDB-lite"/>
    </source>
</evidence>
<feature type="region of interest" description="Disordered" evidence="1">
    <location>
        <begin position="1088"/>
        <end position="1112"/>
    </location>
</feature>
<organism evidence="2 3">
    <name type="scientific">Moesziomyces aphidis</name>
    <name type="common">Pseudozyma aphidis</name>
    <dbReference type="NCBI Taxonomy" id="84754"/>
    <lineage>
        <taxon>Eukaryota</taxon>
        <taxon>Fungi</taxon>
        <taxon>Dikarya</taxon>
        <taxon>Basidiomycota</taxon>
        <taxon>Ustilaginomycotina</taxon>
        <taxon>Ustilaginomycetes</taxon>
        <taxon>Ustilaginales</taxon>
        <taxon>Ustilaginaceae</taxon>
        <taxon>Moesziomyces</taxon>
    </lineage>
</organism>
<feature type="compositionally biased region" description="Polar residues" evidence="1">
    <location>
        <begin position="414"/>
        <end position="444"/>
    </location>
</feature>
<dbReference type="EMBL" id="AWNI01000012">
    <property type="protein sequence ID" value="ETS62242.1"/>
    <property type="molecule type" value="Genomic_DNA"/>
</dbReference>
<feature type="compositionally biased region" description="Polar residues" evidence="1">
    <location>
        <begin position="64"/>
        <end position="82"/>
    </location>
</feature>
<feature type="compositionally biased region" description="Low complexity" evidence="1">
    <location>
        <begin position="682"/>
        <end position="693"/>
    </location>
</feature>
<evidence type="ECO:0000313" key="3">
    <source>
        <dbReference type="Proteomes" id="UP000019462"/>
    </source>
</evidence>
<evidence type="ECO:0000313" key="2">
    <source>
        <dbReference type="EMBL" id="ETS62242.1"/>
    </source>
</evidence>
<feature type="compositionally biased region" description="Basic and acidic residues" evidence="1">
    <location>
        <begin position="1219"/>
        <end position="1229"/>
    </location>
</feature>
<name>W3VNA9_MOEAP</name>
<dbReference type="HOGENOM" id="CLU_260260_0_0_1"/>
<feature type="region of interest" description="Disordered" evidence="1">
    <location>
        <begin position="1"/>
        <end position="89"/>
    </location>
</feature>
<dbReference type="OrthoDB" id="9451547at2759"/>
<feature type="compositionally biased region" description="Polar residues" evidence="1">
    <location>
        <begin position="862"/>
        <end position="876"/>
    </location>
</feature>
<feature type="region of interest" description="Disordered" evidence="1">
    <location>
        <begin position="411"/>
        <end position="464"/>
    </location>
</feature>
<reference evidence="2 3" key="1">
    <citation type="journal article" date="2014" name="Genome Announc.">
        <title>Genome sequence of the basidiomycetous fungus Pseudozyma aphidis DSM70725, an efficient producer of biosurfactant mannosylerythritol lipids.</title>
        <authorList>
            <person name="Lorenz S."/>
            <person name="Guenther M."/>
            <person name="Grumaz C."/>
            <person name="Rupp S."/>
            <person name="Zibek S."/>
            <person name="Sohn K."/>
        </authorList>
    </citation>
    <scope>NUCLEOTIDE SEQUENCE [LARGE SCALE GENOMIC DNA]</scope>
    <source>
        <strain evidence="3">ATCC 32657 / CBS 517.83 / DSM 70725 / JCM 10318 / NBRC 10182 / NRRL Y-7954 / St-0401</strain>
    </source>
</reference>
<feature type="compositionally biased region" description="Polar residues" evidence="1">
    <location>
        <begin position="224"/>
        <end position="236"/>
    </location>
</feature>
<feature type="compositionally biased region" description="Basic and acidic residues" evidence="1">
    <location>
        <begin position="777"/>
        <end position="792"/>
    </location>
</feature>
<feature type="region of interest" description="Disordered" evidence="1">
    <location>
        <begin position="566"/>
        <end position="630"/>
    </location>
</feature>
<feature type="region of interest" description="Disordered" evidence="1">
    <location>
        <begin position="677"/>
        <end position="899"/>
    </location>
</feature>
<gene>
    <name evidence="2" type="ORF">PaG_03819</name>
</gene>
<comment type="caution">
    <text evidence="2">The sequence shown here is derived from an EMBL/GenBank/DDBJ whole genome shotgun (WGS) entry which is preliminary data.</text>
</comment>
<feature type="compositionally biased region" description="Low complexity" evidence="1">
    <location>
        <begin position="598"/>
        <end position="617"/>
    </location>
</feature>
<keyword evidence="3" id="KW-1185">Reference proteome</keyword>
<proteinExistence type="predicted"/>
<dbReference type="Proteomes" id="UP000019462">
    <property type="component" value="Unassembled WGS sequence"/>
</dbReference>
<feature type="region of interest" description="Disordered" evidence="1">
    <location>
        <begin position="195"/>
        <end position="282"/>
    </location>
</feature>
<protein>
    <submittedName>
        <fullName evidence="2">Uncharacterized protein</fullName>
    </submittedName>
</protein>